<evidence type="ECO:0000259" key="8">
    <source>
        <dbReference type="PROSITE" id="PS51007"/>
    </source>
</evidence>
<sequence length="108" mass="11647">MTFFRRWLPAVLLVCASPVLAGEAQPDGEAIYQDNCAMCHSHGRMSVSNTSTWQSLIDDQGVDKLYANAIHGIGRMPAKGGHPDLAEDDVKAAVDYMLQESGATLPSK</sequence>
<dbReference type="InterPro" id="IPR009056">
    <property type="entry name" value="Cyt_c-like_dom"/>
</dbReference>
<protein>
    <submittedName>
        <fullName evidence="9">C-type cytochrome</fullName>
    </submittedName>
</protein>
<keyword evidence="10" id="KW-1185">Reference proteome</keyword>
<dbReference type="SUPFAM" id="SSF46626">
    <property type="entry name" value="Cytochrome c"/>
    <property type="match status" value="1"/>
</dbReference>
<dbReference type="PROSITE" id="PS51007">
    <property type="entry name" value="CYTC"/>
    <property type="match status" value="1"/>
</dbReference>
<keyword evidence="3 6" id="KW-0479">Metal-binding</keyword>
<dbReference type="PANTHER" id="PTHR40942:SF4">
    <property type="entry name" value="CYTOCHROME C5"/>
    <property type="match status" value="1"/>
</dbReference>
<keyword evidence="5 6" id="KW-0408">Iron</keyword>
<dbReference type="GO" id="GO:0005506">
    <property type="term" value="F:iron ion binding"/>
    <property type="evidence" value="ECO:0007669"/>
    <property type="project" value="InterPro"/>
</dbReference>
<evidence type="ECO:0000256" key="4">
    <source>
        <dbReference type="ARBA" id="ARBA00022982"/>
    </source>
</evidence>
<dbReference type="EMBL" id="JAPIVE010000004">
    <property type="protein sequence ID" value="MCX2525301.1"/>
    <property type="molecule type" value="Genomic_DNA"/>
</dbReference>
<dbReference type="GO" id="GO:0020037">
    <property type="term" value="F:heme binding"/>
    <property type="evidence" value="ECO:0007669"/>
    <property type="project" value="InterPro"/>
</dbReference>
<dbReference type="GO" id="GO:0009055">
    <property type="term" value="F:electron transfer activity"/>
    <property type="evidence" value="ECO:0007669"/>
    <property type="project" value="InterPro"/>
</dbReference>
<evidence type="ECO:0000256" key="3">
    <source>
        <dbReference type="ARBA" id="ARBA00022723"/>
    </source>
</evidence>
<dbReference type="PANTHER" id="PTHR40942">
    <property type="match status" value="1"/>
</dbReference>
<accession>A0AA41ZIF3</accession>
<reference evidence="9" key="1">
    <citation type="submission" date="2022-11" db="EMBL/GenBank/DDBJ databases">
        <title>Larsenimonas rhizosphaerae sp. nov., isolated from a tidal mudflat.</title>
        <authorList>
            <person name="Lee S.D."/>
            <person name="Kim I.S."/>
        </authorList>
    </citation>
    <scope>NUCLEOTIDE SEQUENCE</scope>
    <source>
        <strain evidence="9">GH2-1</strain>
    </source>
</reference>
<feature type="domain" description="Cytochrome c" evidence="8">
    <location>
        <begin position="23"/>
        <end position="101"/>
    </location>
</feature>
<evidence type="ECO:0000256" key="6">
    <source>
        <dbReference type="PROSITE-ProRule" id="PRU00433"/>
    </source>
</evidence>
<name>A0AA41ZIF3_9GAMM</name>
<dbReference type="InterPro" id="IPR002323">
    <property type="entry name" value="Cyt_CIE"/>
</dbReference>
<evidence type="ECO:0000256" key="5">
    <source>
        <dbReference type="ARBA" id="ARBA00023004"/>
    </source>
</evidence>
<dbReference type="PRINTS" id="PR00607">
    <property type="entry name" value="CYTCHROMECIE"/>
</dbReference>
<dbReference type="Pfam" id="PF13442">
    <property type="entry name" value="Cytochrome_CBB3"/>
    <property type="match status" value="1"/>
</dbReference>
<feature type="chain" id="PRO_5041222245" evidence="7">
    <location>
        <begin position="22"/>
        <end position="108"/>
    </location>
</feature>
<evidence type="ECO:0000313" key="10">
    <source>
        <dbReference type="Proteomes" id="UP001165678"/>
    </source>
</evidence>
<dbReference type="Gene3D" id="1.10.760.10">
    <property type="entry name" value="Cytochrome c-like domain"/>
    <property type="match status" value="1"/>
</dbReference>
<evidence type="ECO:0000256" key="7">
    <source>
        <dbReference type="SAM" id="SignalP"/>
    </source>
</evidence>
<dbReference type="InterPro" id="IPR036909">
    <property type="entry name" value="Cyt_c-like_dom_sf"/>
</dbReference>
<keyword evidence="1" id="KW-0813">Transport</keyword>
<feature type="signal peptide" evidence="7">
    <location>
        <begin position="1"/>
        <end position="21"/>
    </location>
</feature>
<comment type="caution">
    <text evidence="9">The sequence shown here is derived from an EMBL/GenBank/DDBJ whole genome shotgun (WGS) entry which is preliminary data.</text>
</comment>
<keyword evidence="2 6" id="KW-0349">Heme</keyword>
<evidence type="ECO:0000313" key="9">
    <source>
        <dbReference type="EMBL" id="MCX2525301.1"/>
    </source>
</evidence>
<keyword evidence="4" id="KW-0249">Electron transport</keyword>
<organism evidence="9 10">
    <name type="scientific">Larsenimonas rhizosphaerae</name>
    <dbReference type="NCBI Taxonomy" id="2944682"/>
    <lineage>
        <taxon>Bacteria</taxon>
        <taxon>Pseudomonadati</taxon>
        <taxon>Pseudomonadota</taxon>
        <taxon>Gammaproteobacteria</taxon>
        <taxon>Oceanospirillales</taxon>
        <taxon>Halomonadaceae</taxon>
        <taxon>Larsenimonas</taxon>
    </lineage>
</organism>
<proteinExistence type="predicted"/>
<evidence type="ECO:0000256" key="2">
    <source>
        <dbReference type="ARBA" id="ARBA00022617"/>
    </source>
</evidence>
<dbReference type="RefSeq" id="WP_265896817.1">
    <property type="nucleotide sequence ID" value="NZ_JAPIVE010000004.1"/>
</dbReference>
<gene>
    <name evidence="9" type="ORF">OQ287_13735</name>
</gene>
<dbReference type="AlphaFoldDB" id="A0AA41ZIF3"/>
<keyword evidence="7" id="KW-0732">Signal</keyword>
<evidence type="ECO:0000256" key="1">
    <source>
        <dbReference type="ARBA" id="ARBA00022448"/>
    </source>
</evidence>
<dbReference type="Proteomes" id="UP001165678">
    <property type="component" value="Unassembled WGS sequence"/>
</dbReference>